<evidence type="ECO:0000313" key="10">
    <source>
        <dbReference type="Proteomes" id="UP000271031"/>
    </source>
</evidence>
<feature type="transmembrane region" description="Helical" evidence="7">
    <location>
        <begin position="272"/>
        <end position="291"/>
    </location>
</feature>
<dbReference type="InterPro" id="IPR051258">
    <property type="entry name" value="Diverse_Substrate_Transporter"/>
</dbReference>
<feature type="transmembrane region" description="Helical" evidence="7">
    <location>
        <begin position="247"/>
        <end position="266"/>
    </location>
</feature>
<dbReference type="EMBL" id="RHHQ01000017">
    <property type="protein sequence ID" value="RNB84482.1"/>
    <property type="molecule type" value="Genomic_DNA"/>
</dbReference>
<dbReference type="Pfam" id="PF00892">
    <property type="entry name" value="EamA"/>
    <property type="match status" value="2"/>
</dbReference>
<keyword evidence="10" id="KW-1185">Reference proteome</keyword>
<dbReference type="GO" id="GO:0005886">
    <property type="term" value="C:plasma membrane"/>
    <property type="evidence" value="ECO:0007669"/>
    <property type="project" value="UniProtKB-SubCell"/>
</dbReference>
<comment type="similarity">
    <text evidence="2">Belongs to the EamA transporter family.</text>
</comment>
<dbReference type="SUPFAM" id="SSF103481">
    <property type="entry name" value="Multidrug resistance efflux transporter EmrE"/>
    <property type="match status" value="2"/>
</dbReference>
<feature type="transmembrane region" description="Helical" evidence="7">
    <location>
        <begin position="70"/>
        <end position="90"/>
    </location>
</feature>
<dbReference type="AlphaFoldDB" id="A0A3M8D8X2"/>
<feature type="transmembrane region" description="Helical" evidence="7">
    <location>
        <begin position="217"/>
        <end position="235"/>
    </location>
</feature>
<dbReference type="InterPro" id="IPR000620">
    <property type="entry name" value="EamA_dom"/>
</dbReference>
<keyword evidence="5 7" id="KW-1133">Transmembrane helix</keyword>
<feature type="transmembrane region" description="Helical" evidence="7">
    <location>
        <begin position="184"/>
        <end position="205"/>
    </location>
</feature>
<sequence>MINVHVSRKRLLADLSLLGIAISWGYTFILAKDLLAEMTPLFFTGSRFLVAALILAIWQWKRIKEMTPFYWKAGIFSGFLLCLAYTAQIYGIDLTTPGKAGMITGTAVVMVPFLYFLWSRKPIQKGPILGSLCAFLGLCLFSWDGSFEGMNSGDLLVLLCALCFATHTVYVDRTYEKEEPVNPLLFAMVQLAVVGVVDTVLALILEPAPKQLSAYGWYAYLFELVIGTLIAYIVQLRAQSITTPIRVSLLLSLESVFAFGFSWMLWGEPVTMTILFGGIILLAGIYITEIYNKPYPNDDGHVKKNPIET</sequence>
<evidence type="ECO:0000256" key="7">
    <source>
        <dbReference type="SAM" id="Phobius"/>
    </source>
</evidence>
<evidence type="ECO:0000256" key="6">
    <source>
        <dbReference type="ARBA" id="ARBA00023136"/>
    </source>
</evidence>
<feature type="transmembrane region" description="Helical" evidence="7">
    <location>
        <begin position="102"/>
        <end position="119"/>
    </location>
</feature>
<reference evidence="9 10" key="1">
    <citation type="submission" date="2018-10" db="EMBL/GenBank/DDBJ databases">
        <title>Phylogenomics of Brevibacillus.</title>
        <authorList>
            <person name="Dunlap C."/>
        </authorList>
    </citation>
    <scope>NUCLEOTIDE SEQUENCE [LARGE SCALE GENOMIC DNA]</scope>
    <source>
        <strain evidence="9 10">JCM 15716</strain>
    </source>
</reference>
<evidence type="ECO:0000313" key="9">
    <source>
        <dbReference type="EMBL" id="RNB84482.1"/>
    </source>
</evidence>
<evidence type="ECO:0000256" key="1">
    <source>
        <dbReference type="ARBA" id="ARBA00004651"/>
    </source>
</evidence>
<evidence type="ECO:0000256" key="3">
    <source>
        <dbReference type="ARBA" id="ARBA00022475"/>
    </source>
</evidence>
<evidence type="ECO:0000256" key="5">
    <source>
        <dbReference type="ARBA" id="ARBA00022989"/>
    </source>
</evidence>
<dbReference type="InterPro" id="IPR037185">
    <property type="entry name" value="EmrE-like"/>
</dbReference>
<dbReference type="PANTHER" id="PTHR42920:SF5">
    <property type="entry name" value="EAMA DOMAIN-CONTAINING PROTEIN"/>
    <property type="match status" value="1"/>
</dbReference>
<name>A0A3M8D8X2_9BACL</name>
<keyword evidence="4 7" id="KW-0812">Transmembrane</keyword>
<dbReference type="PANTHER" id="PTHR42920">
    <property type="entry name" value="OS03G0707200 PROTEIN-RELATED"/>
    <property type="match status" value="1"/>
</dbReference>
<evidence type="ECO:0000256" key="4">
    <source>
        <dbReference type="ARBA" id="ARBA00022692"/>
    </source>
</evidence>
<dbReference type="Proteomes" id="UP000271031">
    <property type="component" value="Unassembled WGS sequence"/>
</dbReference>
<accession>A0A3M8D8X2</accession>
<evidence type="ECO:0000259" key="8">
    <source>
        <dbReference type="Pfam" id="PF00892"/>
    </source>
</evidence>
<feature type="transmembrane region" description="Helical" evidence="7">
    <location>
        <begin position="41"/>
        <end position="58"/>
    </location>
</feature>
<feature type="domain" description="EamA" evidence="8">
    <location>
        <begin position="152"/>
        <end position="288"/>
    </location>
</feature>
<feature type="transmembrane region" description="Helical" evidence="7">
    <location>
        <begin position="12"/>
        <end position="29"/>
    </location>
</feature>
<evidence type="ECO:0000256" key="2">
    <source>
        <dbReference type="ARBA" id="ARBA00007362"/>
    </source>
</evidence>
<comment type="caution">
    <text evidence="9">The sequence shown here is derived from an EMBL/GenBank/DDBJ whole genome shotgun (WGS) entry which is preliminary data.</text>
</comment>
<protein>
    <submittedName>
        <fullName evidence="9">DMT family transporter</fullName>
    </submittedName>
</protein>
<dbReference type="OrthoDB" id="9804865at2"/>
<comment type="subcellular location">
    <subcellularLocation>
        <location evidence="1">Cell membrane</location>
        <topology evidence="1">Multi-pass membrane protein</topology>
    </subcellularLocation>
</comment>
<keyword evidence="6 7" id="KW-0472">Membrane</keyword>
<proteinExistence type="inferred from homology"/>
<organism evidence="9 10">
    <name type="scientific">Brevibacillus fluminis</name>
    <dbReference type="NCBI Taxonomy" id="511487"/>
    <lineage>
        <taxon>Bacteria</taxon>
        <taxon>Bacillati</taxon>
        <taxon>Bacillota</taxon>
        <taxon>Bacilli</taxon>
        <taxon>Bacillales</taxon>
        <taxon>Paenibacillaceae</taxon>
        <taxon>Brevibacillus</taxon>
    </lineage>
</organism>
<keyword evidence="3" id="KW-1003">Cell membrane</keyword>
<feature type="domain" description="EamA" evidence="8">
    <location>
        <begin position="12"/>
        <end position="142"/>
    </location>
</feature>
<feature type="transmembrane region" description="Helical" evidence="7">
    <location>
        <begin position="126"/>
        <end position="143"/>
    </location>
</feature>
<gene>
    <name evidence="9" type="ORF">EDM56_20420</name>
</gene>
<feature type="transmembrane region" description="Helical" evidence="7">
    <location>
        <begin position="155"/>
        <end position="172"/>
    </location>
</feature>